<keyword evidence="5" id="KW-0472">Membrane</keyword>
<keyword evidence="4" id="KW-1133">Transmembrane helix</keyword>
<dbReference type="STRING" id="9986.ENSOCUP00000042054"/>
<evidence type="ECO:0000256" key="6">
    <source>
        <dbReference type="SAM" id="SignalP"/>
    </source>
</evidence>
<dbReference type="EMBL" id="AAGW02053504">
    <property type="status" value="NOT_ANNOTATED_CDS"/>
    <property type="molecule type" value="Genomic_DNA"/>
</dbReference>
<evidence type="ECO:0000256" key="1">
    <source>
        <dbReference type="ARBA" id="ARBA00004141"/>
    </source>
</evidence>
<evidence type="ECO:0000313" key="8">
    <source>
        <dbReference type="Proteomes" id="UP000001811"/>
    </source>
</evidence>
<keyword evidence="8" id="KW-1185">Reference proteome</keyword>
<comment type="subcellular location">
    <subcellularLocation>
        <location evidence="1">Membrane</location>
        <topology evidence="1">Multi-pass membrane protein</topology>
    </subcellularLocation>
</comment>
<dbReference type="Pfam" id="PF03311">
    <property type="entry name" value="Cornichon"/>
    <property type="match status" value="1"/>
</dbReference>
<dbReference type="InterPro" id="IPR003377">
    <property type="entry name" value="Cornichon"/>
</dbReference>
<feature type="chain" id="PRO_5023821909" evidence="6">
    <location>
        <begin position="24"/>
        <end position="167"/>
    </location>
</feature>
<reference evidence="7 8" key="1">
    <citation type="journal article" date="2011" name="Nature">
        <title>A high-resolution map of human evolutionary constraint using 29 mammals.</title>
        <authorList>
            <person name="Lindblad-Toh K."/>
            <person name="Garber M."/>
            <person name="Zuk O."/>
            <person name="Lin M.F."/>
            <person name="Parker B.J."/>
            <person name="Washietl S."/>
            <person name="Kheradpour P."/>
            <person name="Ernst J."/>
            <person name="Jordan G."/>
            <person name="Mauceli E."/>
            <person name="Ward L.D."/>
            <person name="Lowe C.B."/>
            <person name="Holloway A.K."/>
            <person name="Clamp M."/>
            <person name="Gnerre S."/>
            <person name="Alfoldi J."/>
            <person name="Beal K."/>
            <person name="Chang J."/>
            <person name="Clawson H."/>
            <person name="Cuff J."/>
            <person name="Di Palma F."/>
            <person name="Fitzgerald S."/>
            <person name="Flicek P."/>
            <person name="Guttman M."/>
            <person name="Hubisz M.J."/>
            <person name="Jaffe D.B."/>
            <person name="Jungreis I."/>
            <person name="Kent W.J."/>
            <person name="Kostka D."/>
            <person name="Lara M."/>
            <person name="Martins A.L."/>
            <person name="Massingham T."/>
            <person name="Moltke I."/>
            <person name="Raney B.J."/>
            <person name="Rasmussen M.D."/>
            <person name="Robinson J."/>
            <person name="Stark A."/>
            <person name="Vilella A.J."/>
            <person name="Wen J."/>
            <person name="Xie X."/>
            <person name="Zody M.C."/>
            <person name="Baldwin J."/>
            <person name="Bloom T."/>
            <person name="Chin C.W."/>
            <person name="Heiman D."/>
            <person name="Nicol R."/>
            <person name="Nusbaum C."/>
            <person name="Young S."/>
            <person name="Wilkinson J."/>
            <person name="Worley K.C."/>
            <person name="Kovar C.L."/>
            <person name="Muzny D.M."/>
            <person name="Gibbs R.A."/>
            <person name="Cree A."/>
            <person name="Dihn H.H."/>
            <person name="Fowler G."/>
            <person name="Jhangiani S."/>
            <person name="Joshi V."/>
            <person name="Lee S."/>
            <person name="Lewis L.R."/>
            <person name="Nazareth L.V."/>
            <person name="Okwuonu G."/>
            <person name="Santibanez J."/>
            <person name="Warren W.C."/>
            <person name="Mardis E.R."/>
            <person name="Weinstock G.M."/>
            <person name="Wilson R.K."/>
            <person name="Delehaunty K."/>
            <person name="Dooling D."/>
            <person name="Fronik C."/>
            <person name="Fulton L."/>
            <person name="Fulton B."/>
            <person name="Graves T."/>
            <person name="Minx P."/>
            <person name="Sodergren E."/>
            <person name="Birney E."/>
            <person name="Margulies E.H."/>
            <person name="Herrero J."/>
            <person name="Green E.D."/>
            <person name="Haussler D."/>
            <person name="Siepel A."/>
            <person name="Goldman N."/>
            <person name="Pollard K.S."/>
            <person name="Pedersen J.S."/>
            <person name="Lander E.S."/>
            <person name="Kellis M."/>
        </authorList>
    </citation>
    <scope>NUCLEOTIDE SEQUENCE [LARGE SCALE GENOMIC DNA]</scope>
    <source>
        <strain evidence="7 8">Thorbecke inbred</strain>
    </source>
</reference>
<reference evidence="7" key="3">
    <citation type="submission" date="2025-09" db="UniProtKB">
        <authorList>
            <consortium name="Ensembl"/>
        </authorList>
    </citation>
    <scope>IDENTIFICATION</scope>
    <source>
        <strain evidence="7">Thorbecke</strain>
    </source>
</reference>
<keyword evidence="3" id="KW-0812">Transmembrane</keyword>
<keyword evidence="6" id="KW-0732">Signal</keyword>
<dbReference type="PANTHER" id="PTHR12290">
    <property type="entry name" value="CORNICHON-RELATED"/>
    <property type="match status" value="1"/>
</dbReference>
<sequence length="167" mass="19318">MVLTLAAFCYMLLLLPLPHSSLPSEYLVHTCFCVVFLCEAEWLILGLDIPFLAFNIWRYMSRPVMSGPGLYDPTTIMNADILTFFFLLPIWHGVCFDELLEQHTKELVQFSAVHAKVTTRMDSFQQDPVCRSSLSKLISYLKSDSLFFKMFPHCWLVERLFSYVTLG</sequence>
<feature type="signal peptide" evidence="6">
    <location>
        <begin position="1"/>
        <end position="23"/>
    </location>
</feature>
<comment type="similarity">
    <text evidence="2">Belongs to the cornichon family.</text>
</comment>
<dbReference type="SMR" id="A0A5F9D788"/>
<accession>A0A5F9D788</accession>
<dbReference type="AlphaFoldDB" id="A0A5F9D788"/>
<dbReference type="Ensembl" id="ENSOCUT00000043388.1">
    <property type="protein sequence ID" value="ENSOCUP00000042054.1"/>
    <property type="gene ID" value="ENSOCUG00000036064.1"/>
</dbReference>
<organism evidence="7 8">
    <name type="scientific">Oryctolagus cuniculus</name>
    <name type="common">Rabbit</name>
    <dbReference type="NCBI Taxonomy" id="9986"/>
    <lineage>
        <taxon>Eukaryota</taxon>
        <taxon>Metazoa</taxon>
        <taxon>Chordata</taxon>
        <taxon>Craniata</taxon>
        <taxon>Vertebrata</taxon>
        <taxon>Euteleostomi</taxon>
        <taxon>Mammalia</taxon>
        <taxon>Eutheria</taxon>
        <taxon>Euarchontoglires</taxon>
        <taxon>Glires</taxon>
        <taxon>Lagomorpha</taxon>
        <taxon>Leporidae</taxon>
        <taxon>Oryctolagus</taxon>
    </lineage>
</organism>
<reference evidence="7" key="2">
    <citation type="submission" date="2025-08" db="UniProtKB">
        <authorList>
            <consortium name="Ensembl"/>
        </authorList>
    </citation>
    <scope>IDENTIFICATION</scope>
    <source>
        <strain evidence="7">Thorbecke</strain>
    </source>
</reference>
<name>A0A5F9D788_RABIT</name>
<dbReference type="GeneTree" id="ENSGT00950000186381"/>
<evidence type="ECO:0000256" key="4">
    <source>
        <dbReference type="ARBA" id="ARBA00022989"/>
    </source>
</evidence>
<protein>
    <submittedName>
        <fullName evidence="7">Uncharacterized protein</fullName>
    </submittedName>
</protein>
<dbReference type="InParanoid" id="A0A5F9D788"/>
<evidence type="ECO:0000256" key="5">
    <source>
        <dbReference type="ARBA" id="ARBA00023136"/>
    </source>
</evidence>
<evidence type="ECO:0000256" key="2">
    <source>
        <dbReference type="ARBA" id="ARBA00010095"/>
    </source>
</evidence>
<dbReference type="Proteomes" id="UP000001811">
    <property type="component" value="Chromosome 12"/>
</dbReference>
<dbReference type="SMART" id="SM01398">
    <property type="entry name" value="Cornichon"/>
    <property type="match status" value="1"/>
</dbReference>
<dbReference type="GO" id="GO:0016020">
    <property type="term" value="C:membrane"/>
    <property type="evidence" value="ECO:0007669"/>
    <property type="project" value="UniProtKB-SubCell"/>
</dbReference>
<evidence type="ECO:0000256" key="3">
    <source>
        <dbReference type="ARBA" id="ARBA00022692"/>
    </source>
</evidence>
<proteinExistence type="inferred from homology"/>
<dbReference type="GO" id="GO:0016192">
    <property type="term" value="P:vesicle-mediated transport"/>
    <property type="evidence" value="ECO:0007669"/>
    <property type="project" value="InterPro"/>
</dbReference>
<evidence type="ECO:0000313" key="7">
    <source>
        <dbReference type="Ensembl" id="ENSOCUP00000042054.1"/>
    </source>
</evidence>